<accession>A0A9P4K6B9</accession>
<evidence type="ECO:0000313" key="2">
    <source>
        <dbReference type="EMBL" id="KAF2262415.1"/>
    </source>
</evidence>
<reference evidence="3" key="1">
    <citation type="journal article" date="2020" name="Stud. Mycol.">
        <title>101 Dothideomycetes genomes: A test case for predicting lifestyles and emergence of pathogens.</title>
        <authorList>
            <person name="Haridas S."/>
            <person name="Albert R."/>
            <person name="Binder M."/>
            <person name="Bloem J."/>
            <person name="LaButti K."/>
            <person name="Salamov A."/>
            <person name="Andreopoulos B."/>
            <person name="Baker S."/>
            <person name="Barry K."/>
            <person name="Bills G."/>
            <person name="Bluhm B."/>
            <person name="Cannon C."/>
            <person name="Castanera R."/>
            <person name="Culley D."/>
            <person name="Daum C."/>
            <person name="Ezra D."/>
            <person name="Gonzalez J."/>
            <person name="Henrissat B."/>
            <person name="Kuo A."/>
            <person name="Liang C."/>
            <person name="Lipzen A."/>
            <person name="Lutzoni F."/>
            <person name="Magnuson J."/>
            <person name="Mondo S."/>
            <person name="Nolan M."/>
            <person name="Ohm R."/>
            <person name="Pangilinan J."/>
            <person name="Park H.-J."/>
            <person name="Ramirez L."/>
            <person name="Alfaro M."/>
            <person name="Sun H."/>
            <person name="Tritt A."/>
            <person name="Yoshinaga Y."/>
            <person name="Zwiers L.-H."/>
            <person name="Turgeon B."/>
            <person name="Goodwin S."/>
            <person name="Spatafora J."/>
            <person name="Crous P."/>
            <person name="Grigoriev I."/>
        </authorList>
    </citation>
    <scope>NUCLEOTIDE SEQUENCE [LARGE SCALE GENOMIC DNA]</scope>
    <source>
        <strain evidence="3">CBS 304.66</strain>
    </source>
</reference>
<name>A0A9P4K6B9_9PLEO</name>
<feature type="region of interest" description="Disordered" evidence="1">
    <location>
        <begin position="25"/>
        <end position="44"/>
    </location>
</feature>
<comment type="caution">
    <text evidence="2">The sequence shown here is derived from an EMBL/GenBank/DDBJ whole genome shotgun (WGS) entry which is preliminary data.</text>
</comment>
<sequence length="185" mass="20011">MSSASCSGSSGHLPMYCTEPQSMGMAGSQLATAPPPPDGSAQFPQPARQIACFAFEMPVSESRGCLAHRGLQMGVVAEASWTQPLTLQQAPQDRSELRLRHGTLRDRIRLALAIRPLRRHGEEVQSVVIGSCRPESQPAILGGSCPARFRAQDRYPTSSVEVLPQLYATHEVTGIVQLCSFARLL</sequence>
<keyword evidence="3" id="KW-1185">Reference proteome</keyword>
<dbReference type="EMBL" id="ML986641">
    <property type="protein sequence ID" value="KAF2262415.1"/>
    <property type="molecule type" value="Genomic_DNA"/>
</dbReference>
<evidence type="ECO:0000256" key="1">
    <source>
        <dbReference type="SAM" id="MobiDB-lite"/>
    </source>
</evidence>
<dbReference type="Proteomes" id="UP000800093">
    <property type="component" value="Unassembled WGS sequence"/>
</dbReference>
<gene>
    <name evidence="2" type="ORF">CC78DRAFT_545903</name>
</gene>
<proteinExistence type="predicted"/>
<evidence type="ECO:0000313" key="3">
    <source>
        <dbReference type="Proteomes" id="UP000800093"/>
    </source>
</evidence>
<organism evidence="2 3">
    <name type="scientific">Lojkania enalia</name>
    <dbReference type="NCBI Taxonomy" id="147567"/>
    <lineage>
        <taxon>Eukaryota</taxon>
        <taxon>Fungi</taxon>
        <taxon>Dikarya</taxon>
        <taxon>Ascomycota</taxon>
        <taxon>Pezizomycotina</taxon>
        <taxon>Dothideomycetes</taxon>
        <taxon>Pleosporomycetidae</taxon>
        <taxon>Pleosporales</taxon>
        <taxon>Pleosporales incertae sedis</taxon>
        <taxon>Lojkania</taxon>
    </lineage>
</organism>
<dbReference type="AlphaFoldDB" id="A0A9P4K6B9"/>
<protein>
    <submittedName>
        <fullName evidence="2">Uncharacterized protein</fullName>
    </submittedName>
</protein>